<evidence type="ECO:0000313" key="3">
    <source>
        <dbReference type="EMBL" id="KIP51645.1"/>
    </source>
</evidence>
<keyword evidence="4" id="KW-1185">Reference proteome</keyword>
<comment type="caution">
    <text evidence="3">The sequence shown here is derived from an EMBL/GenBank/DDBJ whole genome shotgun (WGS) entry which is preliminary data.</text>
</comment>
<evidence type="ECO:0000259" key="2">
    <source>
        <dbReference type="Pfam" id="PF13556"/>
    </source>
</evidence>
<protein>
    <recommendedName>
        <fullName evidence="5">Purine catabolism regulator</fullName>
    </recommendedName>
</protein>
<dbReference type="Pfam" id="PF07905">
    <property type="entry name" value="PucR"/>
    <property type="match status" value="1"/>
</dbReference>
<dbReference type="Gene3D" id="1.10.10.2840">
    <property type="entry name" value="PucR C-terminal helix-turn-helix domain"/>
    <property type="match status" value="1"/>
</dbReference>
<dbReference type="Proteomes" id="UP000032120">
    <property type="component" value="Unassembled WGS sequence"/>
</dbReference>
<organism evidence="3 4">
    <name type="scientific">Leucobacter komagatae</name>
    <dbReference type="NCBI Taxonomy" id="55969"/>
    <lineage>
        <taxon>Bacteria</taxon>
        <taxon>Bacillati</taxon>
        <taxon>Actinomycetota</taxon>
        <taxon>Actinomycetes</taxon>
        <taxon>Micrococcales</taxon>
        <taxon>Microbacteriaceae</taxon>
        <taxon>Leucobacter</taxon>
    </lineage>
</organism>
<feature type="domain" description="Purine catabolism PurC-like" evidence="1">
    <location>
        <begin position="13"/>
        <end position="136"/>
    </location>
</feature>
<evidence type="ECO:0000313" key="4">
    <source>
        <dbReference type="Proteomes" id="UP000032120"/>
    </source>
</evidence>
<dbReference type="PANTHER" id="PTHR33744:SF1">
    <property type="entry name" value="DNA-BINDING TRANSCRIPTIONAL ACTIVATOR ADER"/>
    <property type="match status" value="1"/>
</dbReference>
<proteinExistence type="predicted"/>
<accession>A0A0D0H3C2</accession>
<dbReference type="Pfam" id="PF13556">
    <property type="entry name" value="HTH_30"/>
    <property type="match status" value="1"/>
</dbReference>
<evidence type="ECO:0000259" key="1">
    <source>
        <dbReference type="Pfam" id="PF07905"/>
    </source>
</evidence>
<dbReference type="PANTHER" id="PTHR33744">
    <property type="entry name" value="CARBOHYDRATE DIACID REGULATOR"/>
    <property type="match status" value="1"/>
</dbReference>
<dbReference type="EMBL" id="JXSQ01000027">
    <property type="protein sequence ID" value="KIP51645.1"/>
    <property type="molecule type" value="Genomic_DNA"/>
</dbReference>
<feature type="domain" description="PucR C-terminal helix-turn-helix" evidence="2">
    <location>
        <begin position="504"/>
        <end position="559"/>
    </location>
</feature>
<sequence>MSEANEPFPSISDVLGIAELAAGAPELVTGETGLDRRVRWAHVVAGREAPALLDGGELVLTTGAGWPTADGEAAALDALVHTLVDADPAGIVFELGTHFDGAPAQLIEACVARGIPLIVLHRVVRFVQITQRVHQRVLAAQNEALEARAEVHAMLTELGLNRSPVDYVVDRIAATLGAPVVLEDAGHRVVAWSGDDATVLQHWAAPEHLVRGAEPQLPDGTTRVPVEAQGTRWGSLTALPGPAHAAGRATVLELGAFALALARLADSDGDTWLDLGSRRLFDAVLSGRYTGERELASQLAAAGLPLAGRVLVGATITGTGDFGAHASLETAILQTAVRRAVAPEANVLLTPATGALAGPRTLLALMSFPESDPRLGAFHAHQQHPLAARLSRELGMMLPEQTPRSWRAHLSIGVTATRPRALISSLERVAAATTTGTEHSSAGPRSGGDSRVTVQLAAKRPLAYLVRGLAGIPELQEFAETLLEPLLEHDRGSGAGHSGDLTLVLAAYLSHPTNRSLAAQQARLSRSVFYQRLALIEELAGVDLADGETIAALTVALLARGEL</sequence>
<evidence type="ECO:0008006" key="5">
    <source>
        <dbReference type="Google" id="ProtNLM"/>
    </source>
</evidence>
<dbReference type="AlphaFoldDB" id="A0A0D0H3C2"/>
<reference evidence="3 4" key="1">
    <citation type="submission" date="2015-01" db="EMBL/GenBank/DDBJ databases">
        <title>Draft genome sequence of Leucobacter komagatae strain VKM ST2845.</title>
        <authorList>
            <person name="Karlyshev A.V."/>
            <person name="Kudryashova E.B."/>
        </authorList>
    </citation>
    <scope>NUCLEOTIDE SEQUENCE [LARGE SCALE GENOMIC DNA]</scope>
    <source>
        <strain evidence="3 4">VKM ST2845</strain>
    </source>
</reference>
<name>A0A0D0H3C2_9MICO</name>
<dbReference type="RefSeq" id="WP_232299796.1">
    <property type="nucleotide sequence ID" value="NZ_JXSQ01000027.1"/>
</dbReference>
<dbReference type="InterPro" id="IPR042070">
    <property type="entry name" value="PucR_C-HTH_sf"/>
</dbReference>
<gene>
    <name evidence="3" type="ORF">SD72_14215</name>
</gene>
<dbReference type="InterPro" id="IPR025736">
    <property type="entry name" value="PucR_C-HTH_dom"/>
</dbReference>
<dbReference type="InterPro" id="IPR012914">
    <property type="entry name" value="PucR_dom"/>
</dbReference>
<dbReference type="InterPro" id="IPR051448">
    <property type="entry name" value="CdaR-like_regulators"/>
</dbReference>